<name>A0A5N6LHC8_9ASTR</name>
<dbReference type="AlphaFoldDB" id="A0A5N6LHC8"/>
<evidence type="ECO:0000313" key="3">
    <source>
        <dbReference type="Proteomes" id="UP000326396"/>
    </source>
</evidence>
<evidence type="ECO:0000313" key="2">
    <source>
        <dbReference type="EMBL" id="KAD1605685.1"/>
    </source>
</evidence>
<sequence>MAATPEAIAAFNRSAALDPAFESSTDGLGDESSSLGDGDGGGEEVGEESSDEDGALDEGLIDGDGDGDGDGVELIPESFGGGDALWEWSEEAVTRPITAMETRAKTTNSRAIANIRSFEISFI</sequence>
<accession>A0A5N6LHC8</accession>
<dbReference type="EMBL" id="SZYD01000639">
    <property type="protein sequence ID" value="KAD1605685.1"/>
    <property type="molecule type" value="Genomic_DNA"/>
</dbReference>
<feature type="region of interest" description="Disordered" evidence="1">
    <location>
        <begin position="12"/>
        <end position="81"/>
    </location>
</feature>
<proteinExistence type="predicted"/>
<organism evidence="2 3">
    <name type="scientific">Mikania micrantha</name>
    <name type="common">bitter vine</name>
    <dbReference type="NCBI Taxonomy" id="192012"/>
    <lineage>
        <taxon>Eukaryota</taxon>
        <taxon>Viridiplantae</taxon>
        <taxon>Streptophyta</taxon>
        <taxon>Embryophyta</taxon>
        <taxon>Tracheophyta</taxon>
        <taxon>Spermatophyta</taxon>
        <taxon>Magnoliopsida</taxon>
        <taxon>eudicotyledons</taxon>
        <taxon>Gunneridae</taxon>
        <taxon>Pentapetalae</taxon>
        <taxon>asterids</taxon>
        <taxon>campanulids</taxon>
        <taxon>Asterales</taxon>
        <taxon>Asteraceae</taxon>
        <taxon>Asteroideae</taxon>
        <taxon>Heliantheae alliance</taxon>
        <taxon>Eupatorieae</taxon>
        <taxon>Mikania</taxon>
    </lineage>
</organism>
<feature type="compositionally biased region" description="Acidic residues" evidence="1">
    <location>
        <begin position="40"/>
        <end position="71"/>
    </location>
</feature>
<evidence type="ECO:0000256" key="1">
    <source>
        <dbReference type="SAM" id="MobiDB-lite"/>
    </source>
</evidence>
<keyword evidence="3" id="KW-1185">Reference proteome</keyword>
<reference evidence="2 3" key="1">
    <citation type="submission" date="2019-05" db="EMBL/GenBank/DDBJ databases">
        <title>Mikania micrantha, genome provides insights into the molecular mechanism of rapid growth.</title>
        <authorList>
            <person name="Liu B."/>
        </authorList>
    </citation>
    <scope>NUCLEOTIDE SEQUENCE [LARGE SCALE GENOMIC DNA]</scope>
    <source>
        <strain evidence="2">NLD-2019</strain>
        <tissue evidence="2">Leaf</tissue>
    </source>
</reference>
<protein>
    <submittedName>
        <fullName evidence="2">Uncharacterized protein</fullName>
    </submittedName>
</protein>
<comment type="caution">
    <text evidence="2">The sequence shown here is derived from an EMBL/GenBank/DDBJ whole genome shotgun (WGS) entry which is preliminary data.</text>
</comment>
<feature type="compositionally biased region" description="Low complexity" evidence="1">
    <location>
        <begin position="22"/>
        <end position="36"/>
    </location>
</feature>
<gene>
    <name evidence="2" type="ORF">E3N88_42560</name>
</gene>
<dbReference type="Proteomes" id="UP000326396">
    <property type="component" value="Unassembled WGS sequence"/>
</dbReference>